<evidence type="ECO:0000256" key="1">
    <source>
        <dbReference type="SAM" id="Phobius"/>
    </source>
</evidence>
<dbReference type="GO" id="GO:0042802">
    <property type="term" value="F:identical protein binding"/>
    <property type="evidence" value="ECO:0007669"/>
    <property type="project" value="TreeGrafter"/>
</dbReference>
<sequence length="408" mass="46692">MAALIANIKSWWYWFFLPVITFSLSSIGSDSAFLFSIALFCSFLLSRIFQWRDFKTNFYKNILGILVAIGINEISDFSSFMLVFNFFKITLNERIINGWSIITIYSIFNLLICTLLLILFKKTILLRTVTLADQKTLLFEVGIFEITVILFSEIMKAYNVLGIARNVMFLFIIVQFMTSMFIINSNRKRQKEVAANIALSSQIKTMKIYLSEIEKNYQVIRKFKHDYKNLLLGLKISNDKSLDETYLNDLDSYSNQVLDQNISLFNDLANIKIESIKSLLLIKLIEARQKKIDTNFFCKKPLQNIPVRDVILVRVLGIVLDNAIEANEVIQDKKMTIGINQTESDINIVVKNHFSGNPLSLKPGESTKGANRGLGLSTLDNINKQTKNLDIKQYVENASFVTLITLKG</sequence>
<dbReference type="InterPro" id="IPR036890">
    <property type="entry name" value="HATPase_C_sf"/>
</dbReference>
<dbReference type="InterPro" id="IPR032834">
    <property type="entry name" value="NatK-like_C"/>
</dbReference>
<protein>
    <submittedName>
        <fullName evidence="3">Stxk</fullName>
    </submittedName>
</protein>
<gene>
    <name evidence="3" type="ORF">FC23_GL000297</name>
</gene>
<feature type="transmembrane region" description="Helical" evidence="1">
    <location>
        <begin position="33"/>
        <end position="50"/>
    </location>
</feature>
<dbReference type="PANTHER" id="PTHR40448">
    <property type="entry name" value="TWO-COMPONENT SENSOR HISTIDINE KINASE"/>
    <property type="match status" value="1"/>
</dbReference>
<keyword evidence="1" id="KW-0472">Membrane</keyword>
<evidence type="ECO:0000259" key="2">
    <source>
        <dbReference type="Pfam" id="PF14501"/>
    </source>
</evidence>
<feature type="domain" description="Sensor histidine kinase NatK-like C-terminal" evidence="2">
    <location>
        <begin position="312"/>
        <end position="406"/>
    </location>
</feature>
<dbReference type="SUPFAM" id="SSF55874">
    <property type="entry name" value="ATPase domain of HSP90 chaperone/DNA topoisomerase II/histidine kinase"/>
    <property type="match status" value="1"/>
</dbReference>
<dbReference type="PATRIC" id="fig|1122152.4.peg.302"/>
<organism evidence="3 4">
    <name type="scientific">Lactobacillus psittaci DSM 15354</name>
    <dbReference type="NCBI Taxonomy" id="1122152"/>
    <lineage>
        <taxon>Bacteria</taxon>
        <taxon>Bacillati</taxon>
        <taxon>Bacillota</taxon>
        <taxon>Bacilli</taxon>
        <taxon>Lactobacillales</taxon>
        <taxon>Lactobacillaceae</taxon>
        <taxon>Lactobacillus</taxon>
    </lineage>
</organism>
<dbReference type="PANTHER" id="PTHR40448:SF1">
    <property type="entry name" value="TWO-COMPONENT SENSOR HISTIDINE KINASE"/>
    <property type="match status" value="1"/>
</dbReference>
<comment type="caution">
    <text evidence="3">The sequence shown here is derived from an EMBL/GenBank/DDBJ whole genome shotgun (WGS) entry which is preliminary data.</text>
</comment>
<reference evidence="3 4" key="1">
    <citation type="journal article" date="2015" name="Genome Announc.">
        <title>Expanding the biotechnology potential of lactobacilli through comparative genomics of 213 strains and associated genera.</title>
        <authorList>
            <person name="Sun Z."/>
            <person name="Harris H.M."/>
            <person name="McCann A."/>
            <person name="Guo C."/>
            <person name="Argimon S."/>
            <person name="Zhang W."/>
            <person name="Yang X."/>
            <person name="Jeffery I.B."/>
            <person name="Cooney J.C."/>
            <person name="Kagawa T.F."/>
            <person name="Liu W."/>
            <person name="Song Y."/>
            <person name="Salvetti E."/>
            <person name="Wrobel A."/>
            <person name="Rasinkangas P."/>
            <person name="Parkhill J."/>
            <person name="Rea M.C."/>
            <person name="O'Sullivan O."/>
            <person name="Ritari J."/>
            <person name="Douillard F.P."/>
            <person name="Paul Ross R."/>
            <person name="Yang R."/>
            <person name="Briner A.E."/>
            <person name="Felis G.E."/>
            <person name="de Vos W.M."/>
            <person name="Barrangou R."/>
            <person name="Klaenhammer T.R."/>
            <person name="Caufield P.W."/>
            <person name="Cui Y."/>
            <person name="Zhang H."/>
            <person name="O'Toole P.W."/>
        </authorList>
    </citation>
    <scope>NUCLEOTIDE SEQUENCE [LARGE SCALE GENOMIC DNA]</scope>
    <source>
        <strain evidence="3 4">DSM 15354</strain>
    </source>
</reference>
<feature type="transmembrane region" description="Helical" evidence="1">
    <location>
        <begin position="99"/>
        <end position="120"/>
    </location>
</feature>
<evidence type="ECO:0000313" key="4">
    <source>
        <dbReference type="Proteomes" id="UP000051931"/>
    </source>
</evidence>
<dbReference type="Gene3D" id="3.30.565.10">
    <property type="entry name" value="Histidine kinase-like ATPase, C-terminal domain"/>
    <property type="match status" value="1"/>
</dbReference>
<dbReference type="Pfam" id="PF14501">
    <property type="entry name" value="HATPase_c_5"/>
    <property type="match status" value="1"/>
</dbReference>
<name>A0A0R1S017_9LACO</name>
<dbReference type="eggNOG" id="COG3290">
    <property type="taxonomic scope" value="Bacteria"/>
</dbReference>
<dbReference type="STRING" id="1122152.GCA_000425905_00063"/>
<accession>A0A0R1S017</accession>
<feature type="transmembrane region" description="Helical" evidence="1">
    <location>
        <begin position="163"/>
        <end position="183"/>
    </location>
</feature>
<keyword evidence="1" id="KW-0812">Transmembrane</keyword>
<feature type="transmembrane region" description="Helical" evidence="1">
    <location>
        <begin position="12"/>
        <end position="27"/>
    </location>
</feature>
<feature type="transmembrane region" description="Helical" evidence="1">
    <location>
        <begin position="62"/>
        <end position="87"/>
    </location>
</feature>
<dbReference type="AlphaFoldDB" id="A0A0R1S017"/>
<proteinExistence type="predicted"/>
<dbReference type="EMBL" id="AZFB01000010">
    <property type="protein sequence ID" value="KRL62353.1"/>
    <property type="molecule type" value="Genomic_DNA"/>
</dbReference>
<dbReference type="Proteomes" id="UP000051931">
    <property type="component" value="Unassembled WGS sequence"/>
</dbReference>
<keyword evidence="4" id="KW-1185">Reference proteome</keyword>
<evidence type="ECO:0000313" key="3">
    <source>
        <dbReference type="EMBL" id="KRL62353.1"/>
    </source>
</evidence>
<keyword evidence="1" id="KW-1133">Transmembrane helix</keyword>